<dbReference type="Pfam" id="PF13230">
    <property type="entry name" value="GATase_4"/>
    <property type="match status" value="1"/>
</dbReference>
<accession>A0ABW9SNY8</accession>
<evidence type="ECO:0000259" key="2">
    <source>
        <dbReference type="PROSITE" id="PS51278"/>
    </source>
</evidence>
<comment type="caution">
    <text evidence="3">The sequence shown here is derived from an EMBL/GenBank/DDBJ whole genome shotgun (WGS) entry which is preliminary data.</text>
</comment>
<dbReference type="InterPro" id="IPR026869">
    <property type="entry name" value="EgtC-like"/>
</dbReference>
<evidence type="ECO:0000313" key="3">
    <source>
        <dbReference type="EMBL" id="MTW33902.1"/>
    </source>
</evidence>
<organism evidence="3 4">
    <name type="scientific">Pseudoduganella danionis</name>
    <dbReference type="NCBI Taxonomy" id="1890295"/>
    <lineage>
        <taxon>Bacteria</taxon>
        <taxon>Pseudomonadati</taxon>
        <taxon>Pseudomonadota</taxon>
        <taxon>Betaproteobacteria</taxon>
        <taxon>Burkholderiales</taxon>
        <taxon>Oxalobacteraceae</taxon>
        <taxon>Telluria group</taxon>
        <taxon>Pseudoduganella</taxon>
    </lineage>
</organism>
<dbReference type="EMBL" id="WNKW01000003">
    <property type="protein sequence ID" value="MTW33902.1"/>
    <property type="molecule type" value="Genomic_DNA"/>
</dbReference>
<evidence type="ECO:0000256" key="1">
    <source>
        <dbReference type="ARBA" id="ARBA00022962"/>
    </source>
</evidence>
<dbReference type="PANTHER" id="PTHR42824">
    <property type="entry name" value="GLUTAMINE AMIDOTRANSFERASE"/>
    <property type="match status" value="1"/>
</dbReference>
<dbReference type="Proteomes" id="UP000735592">
    <property type="component" value="Unassembled WGS sequence"/>
</dbReference>
<feature type="domain" description="Glutamine amidotransferase type-2" evidence="2">
    <location>
        <begin position="2"/>
        <end position="265"/>
    </location>
</feature>
<dbReference type="CDD" id="cd01908">
    <property type="entry name" value="YafJ"/>
    <property type="match status" value="1"/>
</dbReference>
<reference evidence="3 4" key="1">
    <citation type="submission" date="2019-11" db="EMBL/GenBank/DDBJ databases">
        <title>Type strains purchased from KCTC, JCM and DSMZ.</title>
        <authorList>
            <person name="Lu H."/>
        </authorList>
    </citation>
    <scope>NUCLEOTIDE SEQUENCE [LARGE SCALE GENOMIC DNA]</scope>
    <source>
        <strain evidence="3 4">DSM 103461</strain>
    </source>
</reference>
<keyword evidence="1 3" id="KW-0315">Glutamine amidotransferase</keyword>
<sequence length="265" mass="29967">MCQLLAMSSKQPAALDFSFTGFARRSAEHGDGWGIALHNGSDCQLYTDALACSSSLLAQQFRSQPIKARNVIAHIRKATQGRVSLENSHPFTRKLWGQTWSFAHNGDLKLFQPRRGLYAPWGDTDSELAFCHILSELALRYEHRPPRHQLFATLQILAASIAEYGSFNFLLSNGELLFAYCSTELHSVQRQYPFSVAQLVDCDLSIDFSQHNQPDDRMTVIATRPLTSNEPWQRFAPGQLKLFIQGEEVGAQPVHQQEWDWQICA</sequence>
<name>A0ABW9SNY8_9BURK</name>
<proteinExistence type="predicted"/>
<dbReference type="InterPro" id="IPR029055">
    <property type="entry name" value="Ntn_hydrolases_N"/>
</dbReference>
<dbReference type="SUPFAM" id="SSF56235">
    <property type="entry name" value="N-terminal nucleophile aminohydrolases (Ntn hydrolases)"/>
    <property type="match status" value="1"/>
</dbReference>
<dbReference type="InterPro" id="IPR017932">
    <property type="entry name" value="GATase_2_dom"/>
</dbReference>
<evidence type="ECO:0000313" key="4">
    <source>
        <dbReference type="Proteomes" id="UP000735592"/>
    </source>
</evidence>
<dbReference type="Gene3D" id="3.60.20.10">
    <property type="entry name" value="Glutamine Phosphoribosylpyrophosphate, subunit 1, domain 1"/>
    <property type="match status" value="1"/>
</dbReference>
<keyword evidence="4" id="KW-1185">Reference proteome</keyword>
<dbReference type="PROSITE" id="PS51278">
    <property type="entry name" value="GATASE_TYPE_2"/>
    <property type="match status" value="1"/>
</dbReference>
<protein>
    <submittedName>
        <fullName evidence="3">Class II glutamine amidotransferase</fullName>
    </submittedName>
</protein>
<dbReference type="RefSeq" id="WP_155435241.1">
    <property type="nucleotide sequence ID" value="NZ_JBHLXK010000005.1"/>
</dbReference>
<gene>
    <name evidence="3" type="ORF">GM655_13890</name>
</gene>
<dbReference type="PANTHER" id="PTHR42824:SF1">
    <property type="entry name" value="GLUTAMINE AMIDOTRANSFERASE YAFJ-RELATED"/>
    <property type="match status" value="1"/>
</dbReference>